<evidence type="ECO:0000313" key="3">
    <source>
        <dbReference type="EMBL" id="VFS49104.1"/>
    </source>
</evidence>
<sequence length="127" mass="13806">MQGFKRFLKYLVILLVIIGGLIFWLFHKMEKSAEAALNQSPIVAEYLGKVTVEDMAISIYSPQCEGGCEHHVITLKGEKANAKAAADVMYDGSGIGYATLCLPDGTNIALTDDAKQIVANNRDNPCQ</sequence>
<evidence type="ECO:0000313" key="5">
    <source>
        <dbReference type="Proteomes" id="UP000373449"/>
    </source>
</evidence>
<dbReference type="RefSeq" id="WP_029095519.1">
    <property type="nucleotide sequence ID" value="NZ_BRLG01000008.1"/>
</dbReference>
<proteinExistence type="predicted"/>
<gene>
    <name evidence="2" type="ORF">CRN84_12495</name>
    <name evidence="3" type="ORF">NCTC12282_03564</name>
</gene>
<dbReference type="Proteomes" id="UP000373449">
    <property type="component" value="Unassembled WGS sequence"/>
</dbReference>
<protein>
    <submittedName>
        <fullName evidence="2">Uncharacterized protein</fullName>
    </submittedName>
</protein>
<keyword evidence="1" id="KW-0812">Transmembrane</keyword>
<reference evidence="2" key="1">
    <citation type="submission" date="2017-09" db="EMBL/GenBank/DDBJ databases">
        <title>FDA dAtabase for Regulatory Grade micrObial Sequences (FDA-ARGOS): Supporting development and validation of Infectious Disease Dx tests.</title>
        <authorList>
            <person name="Minogue T."/>
            <person name="Wolcott M."/>
            <person name="Wasieloski L."/>
            <person name="Aguilar W."/>
            <person name="Moore D."/>
            <person name="Tallon L.J."/>
            <person name="Sadzewicz L."/>
            <person name="Ott S."/>
            <person name="Zhao X."/>
            <person name="Nagaraj S."/>
            <person name="Vavikolanu K."/>
            <person name="Aluvathingal J."/>
            <person name="Nadendla S."/>
            <person name="Sichtig H."/>
        </authorList>
    </citation>
    <scope>NUCLEOTIDE SEQUENCE</scope>
    <source>
        <strain evidence="2">FDAARGOS_387</strain>
    </source>
</reference>
<reference evidence="4" key="2">
    <citation type="submission" date="2017-09" db="EMBL/GenBank/DDBJ databases">
        <title>FDA dAtabase for Regulatory Grade micrObial Sequences (FDA-ARGOS): Supporting development and validation of Infectious Disease Dx tests.</title>
        <authorList>
            <person name="Minogue T."/>
            <person name="Wolcott M."/>
            <person name="Wasieloski L."/>
            <person name="Aguilar W."/>
            <person name="Moore D."/>
            <person name="Tallon L."/>
            <person name="Sadzewicz L."/>
            <person name="Ott S."/>
            <person name="Zhao X."/>
            <person name="Nagaraj S."/>
            <person name="Vavikolanu K."/>
            <person name="Aluvathingal J."/>
            <person name="Nadendla S."/>
            <person name="Sichtig H."/>
        </authorList>
    </citation>
    <scope>NUCLEOTIDE SEQUENCE [LARGE SCALE GENOMIC DNA]</scope>
    <source>
        <strain evidence="4">FDAARGOS_387</strain>
    </source>
</reference>
<name>A0A2C6DN25_9GAMM</name>
<evidence type="ECO:0000313" key="4">
    <source>
        <dbReference type="Proteomes" id="UP000224974"/>
    </source>
</evidence>
<organism evidence="2 4">
    <name type="scientific">Budvicia aquatica</name>
    <dbReference type="NCBI Taxonomy" id="82979"/>
    <lineage>
        <taxon>Bacteria</taxon>
        <taxon>Pseudomonadati</taxon>
        <taxon>Pseudomonadota</taxon>
        <taxon>Gammaproteobacteria</taxon>
        <taxon>Enterobacterales</taxon>
        <taxon>Budviciaceae</taxon>
        <taxon>Budvicia</taxon>
    </lineage>
</organism>
<evidence type="ECO:0000256" key="1">
    <source>
        <dbReference type="SAM" id="Phobius"/>
    </source>
</evidence>
<keyword evidence="1" id="KW-1133">Transmembrane helix</keyword>
<evidence type="ECO:0000313" key="2">
    <source>
        <dbReference type="EMBL" id="PHI30103.1"/>
    </source>
</evidence>
<accession>A0A2C6DN25</accession>
<dbReference type="AlphaFoldDB" id="A0A2C6DN25"/>
<dbReference type="STRING" id="1111728.GCA_000427805_03419"/>
<dbReference type="OrthoDB" id="6505298at2"/>
<reference evidence="3 5" key="3">
    <citation type="submission" date="2019-03" db="EMBL/GenBank/DDBJ databases">
        <authorList>
            <consortium name="Pathogen Informatics"/>
        </authorList>
    </citation>
    <scope>NUCLEOTIDE SEQUENCE [LARGE SCALE GENOMIC DNA]</scope>
    <source>
        <strain evidence="3 5">NCTC12282</strain>
    </source>
</reference>
<dbReference type="EMBL" id="CAADJA010000002">
    <property type="protein sequence ID" value="VFS49104.1"/>
    <property type="molecule type" value="Genomic_DNA"/>
</dbReference>
<dbReference type="EMBL" id="PDDX01000001">
    <property type="protein sequence ID" value="PHI30103.1"/>
    <property type="molecule type" value="Genomic_DNA"/>
</dbReference>
<keyword evidence="4" id="KW-1185">Reference proteome</keyword>
<feature type="transmembrane region" description="Helical" evidence="1">
    <location>
        <begin position="7"/>
        <end position="26"/>
    </location>
</feature>
<dbReference type="Proteomes" id="UP000224974">
    <property type="component" value="Unassembled WGS sequence"/>
</dbReference>
<keyword evidence="1" id="KW-0472">Membrane</keyword>